<reference evidence="3 5" key="1">
    <citation type="submission" date="2016-10" db="EMBL/GenBank/DDBJ databases">
        <authorList>
            <person name="de Groot N.N."/>
        </authorList>
    </citation>
    <scope>NUCLEOTIDE SEQUENCE [LARGE SCALE GENOMIC DNA]</scope>
    <source>
        <strain evidence="3 5">DSM 5885</strain>
    </source>
</reference>
<organism evidence="3 5">
    <name type="scientific">Propionivibrio dicarboxylicus</name>
    <dbReference type="NCBI Taxonomy" id="83767"/>
    <lineage>
        <taxon>Bacteria</taxon>
        <taxon>Pseudomonadati</taxon>
        <taxon>Pseudomonadota</taxon>
        <taxon>Betaproteobacteria</taxon>
        <taxon>Rhodocyclales</taxon>
        <taxon>Rhodocyclaceae</taxon>
        <taxon>Propionivibrio</taxon>
    </lineage>
</organism>
<dbReference type="STRING" id="83767.SAMN05660652_01366"/>
<dbReference type="Pfam" id="PF11127">
    <property type="entry name" value="YgaP-like_TM"/>
    <property type="match status" value="1"/>
</dbReference>
<dbReference type="InterPro" id="IPR021309">
    <property type="entry name" value="YgaP-like_TM"/>
</dbReference>
<protein>
    <recommendedName>
        <fullName evidence="2">Inner membrane protein YgaP-like transmembrane domain-containing protein</fullName>
    </recommendedName>
</protein>
<dbReference type="Gene3D" id="6.10.140.1340">
    <property type="match status" value="1"/>
</dbReference>
<proteinExistence type="predicted"/>
<gene>
    <name evidence="3" type="ORF">SAMN05660652_01366</name>
    <name evidence="4" type="ORF">SAMN05660652_02267</name>
</gene>
<dbReference type="EMBL" id="FNCY01000004">
    <property type="protein sequence ID" value="SDH19534.1"/>
    <property type="molecule type" value="Genomic_DNA"/>
</dbReference>
<keyword evidence="1" id="KW-0812">Transmembrane</keyword>
<accession>A0A1G8AEY7</accession>
<dbReference type="RefSeq" id="WP_091935804.1">
    <property type="nucleotide sequence ID" value="NZ_FNCY01000004.1"/>
</dbReference>
<feature type="domain" description="Inner membrane protein YgaP-like transmembrane" evidence="2">
    <location>
        <begin position="5"/>
        <end position="61"/>
    </location>
</feature>
<dbReference type="OrthoDB" id="9799383at2"/>
<evidence type="ECO:0000313" key="3">
    <source>
        <dbReference type="EMBL" id="SDH19534.1"/>
    </source>
</evidence>
<dbReference type="Proteomes" id="UP000198607">
    <property type="component" value="Unassembled WGS sequence"/>
</dbReference>
<evidence type="ECO:0000313" key="5">
    <source>
        <dbReference type="Proteomes" id="UP000198607"/>
    </source>
</evidence>
<dbReference type="AlphaFoldDB" id="A0A1G8AEY7"/>
<evidence type="ECO:0000256" key="1">
    <source>
        <dbReference type="SAM" id="Phobius"/>
    </source>
</evidence>
<keyword evidence="1" id="KW-0472">Membrane</keyword>
<name>A0A1G8AEY7_9RHOO</name>
<sequence length="69" mass="7557">MTSWRLVRIIAGAFILLSLAFGIEGSPLFLSAWWLAFTAFVGANLLQSGLTGWCLMEWLLRKLGIAPGC</sequence>
<evidence type="ECO:0000259" key="2">
    <source>
        <dbReference type="Pfam" id="PF11127"/>
    </source>
</evidence>
<keyword evidence="1" id="KW-1133">Transmembrane helix</keyword>
<evidence type="ECO:0000313" key="4">
    <source>
        <dbReference type="EMBL" id="SDH76127.1"/>
    </source>
</evidence>
<keyword evidence="5" id="KW-1185">Reference proteome</keyword>
<feature type="transmembrane region" description="Helical" evidence="1">
    <location>
        <begin position="32"/>
        <end position="55"/>
    </location>
</feature>
<dbReference type="EMBL" id="FNCY01000008">
    <property type="protein sequence ID" value="SDH76127.1"/>
    <property type="molecule type" value="Genomic_DNA"/>
</dbReference>